<protein>
    <submittedName>
        <fullName evidence="2">DUF4897 domain-containing protein</fullName>
    </submittedName>
</protein>
<keyword evidence="1" id="KW-0472">Membrane</keyword>
<evidence type="ECO:0000313" key="2">
    <source>
        <dbReference type="EMBL" id="QTA38353.1"/>
    </source>
</evidence>
<reference evidence="2 3" key="1">
    <citation type="submission" date="2021-03" db="EMBL/GenBank/DDBJ databases">
        <title>Thermosipho ferrireducens sp.nov., an anaerobic thermophilic iron-reducing bacterium isolated from a deep-sea hydrothermal sulfide deposits.</title>
        <authorList>
            <person name="Zeng X."/>
            <person name="Chen Y."/>
            <person name="Shao Z."/>
        </authorList>
    </citation>
    <scope>NUCLEOTIDE SEQUENCE [LARGE SCALE GENOMIC DNA]</scope>
    <source>
        <strain evidence="2 3">JL129W03</strain>
    </source>
</reference>
<keyword evidence="3" id="KW-1185">Reference proteome</keyword>
<accession>A0ABX7S6Y6</accession>
<proteinExistence type="predicted"/>
<sequence>MQNKTLFYILMIFVIVFLIIDVISIFNRKPSFQVVSYFTKIETDYSENATLTTTANLLFKDEKSMKSYISNYQLAASNTFIDYFNKISKEIGKTLKVIDYKNSINERAGILEIEEVAYINNLVTKKGTFFELGMGALKLNAAENSEFAIYLPENATVVLIDPTPTSIMKNKITWKGTALNRFPTIRYRRAE</sequence>
<dbReference type="Pfam" id="PF16238">
    <property type="entry name" value="DUF4897"/>
    <property type="match status" value="1"/>
</dbReference>
<evidence type="ECO:0000256" key="1">
    <source>
        <dbReference type="SAM" id="Phobius"/>
    </source>
</evidence>
<name>A0ABX7S6Y6_9BACT</name>
<dbReference type="Proteomes" id="UP000671862">
    <property type="component" value="Chromosome"/>
</dbReference>
<dbReference type="EMBL" id="CP071446">
    <property type="protein sequence ID" value="QTA38353.1"/>
    <property type="molecule type" value="Genomic_DNA"/>
</dbReference>
<feature type="transmembrane region" description="Helical" evidence="1">
    <location>
        <begin position="6"/>
        <end position="26"/>
    </location>
</feature>
<dbReference type="RefSeq" id="WP_207567072.1">
    <property type="nucleotide sequence ID" value="NZ_CP071446.1"/>
</dbReference>
<organism evidence="2 3">
    <name type="scientific">Thermosipho ferrireducens</name>
    <dbReference type="NCBI Taxonomy" id="2571116"/>
    <lineage>
        <taxon>Bacteria</taxon>
        <taxon>Thermotogati</taxon>
        <taxon>Thermotogota</taxon>
        <taxon>Thermotogae</taxon>
        <taxon>Thermotogales</taxon>
        <taxon>Fervidobacteriaceae</taxon>
        <taxon>Thermosipho</taxon>
    </lineage>
</organism>
<gene>
    <name evidence="2" type="ORF">JYK00_02130</name>
</gene>
<dbReference type="InterPro" id="IPR032604">
    <property type="entry name" value="DUF4897"/>
</dbReference>
<evidence type="ECO:0000313" key="3">
    <source>
        <dbReference type="Proteomes" id="UP000671862"/>
    </source>
</evidence>
<keyword evidence="1" id="KW-1133">Transmembrane helix</keyword>
<keyword evidence="1" id="KW-0812">Transmembrane</keyword>